<sequence>MGTVSTLSILGMCFSLIVSIGVPIGLMIYAFKKMNAKLIWFVIGAVTFVLFALILEQLLHYVMVNRFGEALTGNLILKAVYGGLAAGIFEEVGRFVSMNLFKKKALNKQNAFMYGVGHGGIEAILIVGLTSISNLVTSIMINQGTFEATLSGLDPQVKEQTMAQISLLWTTNPLDFYLGGVERICAIVLHICLSYIVYKAVKEHKIYLLALSIIIHALVDCITVIMAAYLSAYMIELVLVIVIAILAVIVYKKYSEDIEV</sequence>
<name>A0A1H9U2Z1_BUTFI</name>
<feature type="transmembrane region" description="Helical" evidence="1">
    <location>
        <begin position="71"/>
        <end position="90"/>
    </location>
</feature>
<evidence type="ECO:0000256" key="1">
    <source>
        <dbReference type="SAM" id="Phobius"/>
    </source>
</evidence>
<dbReference type="AlphaFoldDB" id="A0A1H9U2Z1"/>
<protein>
    <submittedName>
        <fullName evidence="2">Uncharacterized membrane protein YhfC</fullName>
    </submittedName>
</protein>
<evidence type="ECO:0000313" key="3">
    <source>
        <dbReference type="Proteomes" id="UP000182584"/>
    </source>
</evidence>
<evidence type="ECO:0000313" key="2">
    <source>
        <dbReference type="EMBL" id="SES03601.1"/>
    </source>
</evidence>
<feature type="transmembrane region" description="Helical" evidence="1">
    <location>
        <begin position="206"/>
        <end position="227"/>
    </location>
</feature>
<feature type="transmembrane region" description="Helical" evidence="1">
    <location>
        <begin position="176"/>
        <end position="197"/>
    </location>
</feature>
<dbReference type="OrthoDB" id="9807167at2"/>
<feature type="transmembrane region" description="Helical" evidence="1">
    <location>
        <begin position="38"/>
        <end position="59"/>
    </location>
</feature>
<keyword evidence="1" id="KW-0812">Transmembrane</keyword>
<reference evidence="2 3" key="1">
    <citation type="submission" date="2016-10" db="EMBL/GenBank/DDBJ databases">
        <authorList>
            <person name="de Groot N.N."/>
        </authorList>
    </citation>
    <scope>NUCLEOTIDE SEQUENCE [LARGE SCALE GENOMIC DNA]</scope>
    <source>
        <strain evidence="2 3">AR40</strain>
    </source>
</reference>
<dbReference type="Pfam" id="PF10086">
    <property type="entry name" value="YhfC"/>
    <property type="match status" value="1"/>
</dbReference>
<feature type="transmembrane region" description="Helical" evidence="1">
    <location>
        <begin position="111"/>
        <end position="132"/>
    </location>
</feature>
<dbReference type="InterPro" id="IPR011397">
    <property type="entry name" value="YhfC"/>
</dbReference>
<feature type="transmembrane region" description="Helical" evidence="1">
    <location>
        <begin position="233"/>
        <end position="251"/>
    </location>
</feature>
<dbReference type="RefSeq" id="WP_074756846.1">
    <property type="nucleotide sequence ID" value="NZ_FOGJ01000017.1"/>
</dbReference>
<keyword evidence="1" id="KW-0472">Membrane</keyword>
<keyword evidence="1" id="KW-1133">Transmembrane helix</keyword>
<accession>A0A1H9U2Z1</accession>
<proteinExistence type="predicted"/>
<feature type="transmembrane region" description="Helical" evidence="1">
    <location>
        <begin position="6"/>
        <end position="31"/>
    </location>
</feature>
<dbReference type="Proteomes" id="UP000182584">
    <property type="component" value="Unassembled WGS sequence"/>
</dbReference>
<gene>
    <name evidence="2" type="ORF">SAMN04487884_1174</name>
</gene>
<dbReference type="PIRSF" id="PIRSF033101">
    <property type="entry name" value="UCP033101"/>
    <property type="match status" value="1"/>
</dbReference>
<dbReference type="eggNOG" id="COG4377">
    <property type="taxonomic scope" value="Bacteria"/>
</dbReference>
<dbReference type="EMBL" id="FOGJ01000017">
    <property type="protein sequence ID" value="SES03601.1"/>
    <property type="molecule type" value="Genomic_DNA"/>
</dbReference>
<organism evidence="2 3">
    <name type="scientific">Butyrivibrio fibrisolvens</name>
    <dbReference type="NCBI Taxonomy" id="831"/>
    <lineage>
        <taxon>Bacteria</taxon>
        <taxon>Bacillati</taxon>
        <taxon>Bacillota</taxon>
        <taxon>Clostridia</taxon>
        <taxon>Lachnospirales</taxon>
        <taxon>Lachnospiraceae</taxon>
        <taxon>Butyrivibrio</taxon>
    </lineage>
</organism>